<dbReference type="RefSeq" id="WP_309768217.1">
    <property type="nucleotide sequence ID" value="NZ_JARWAI010000006.1"/>
</dbReference>
<evidence type="ECO:0000313" key="4">
    <source>
        <dbReference type="Proteomes" id="UP001269267"/>
    </source>
</evidence>
<evidence type="ECO:0000313" key="3">
    <source>
        <dbReference type="EMBL" id="MDR5875143.1"/>
    </source>
</evidence>
<dbReference type="SMART" id="SM00091">
    <property type="entry name" value="PAS"/>
    <property type="match status" value="1"/>
</dbReference>
<feature type="domain" description="PAS" evidence="2">
    <location>
        <begin position="10"/>
        <end position="76"/>
    </location>
</feature>
<evidence type="ECO:0000256" key="1">
    <source>
        <dbReference type="SAM" id="Coils"/>
    </source>
</evidence>
<dbReference type="SUPFAM" id="SSF55785">
    <property type="entry name" value="PYP-like sensor domain (PAS domain)"/>
    <property type="match status" value="1"/>
</dbReference>
<dbReference type="InterPro" id="IPR000014">
    <property type="entry name" value="PAS"/>
</dbReference>
<dbReference type="InterPro" id="IPR013656">
    <property type="entry name" value="PAS_4"/>
</dbReference>
<keyword evidence="4" id="KW-1185">Reference proteome</keyword>
<sequence>MTIPPTPGLTAREAWWENAPTGQLVVDAQGMVHACNAQLAEWMGQPVSALEGRLASELFDPASRAIYLGLFAFRMATMGRVDEVHLVLRSIHNDDIPVLCCAARHIVDDERFTQISLLPIHRKNRLESELIHARQAAEKAAEDRAQALAELESAMQRLNDMKHPPG</sequence>
<comment type="caution">
    <text evidence="3">The sequence shown here is derived from an EMBL/GenBank/DDBJ whole genome shotgun (WGS) entry which is preliminary data.</text>
</comment>
<dbReference type="Pfam" id="PF08448">
    <property type="entry name" value="PAS_4"/>
    <property type="match status" value="1"/>
</dbReference>
<accession>A0ABU1GCC9</accession>
<protein>
    <submittedName>
        <fullName evidence="3">PAS domain-containing protein</fullName>
    </submittedName>
</protein>
<proteinExistence type="predicted"/>
<dbReference type="Proteomes" id="UP001269267">
    <property type="component" value="Unassembled WGS sequence"/>
</dbReference>
<organism evidence="3 4">
    <name type="scientific">Vreelandella gomseomensis</name>
    <dbReference type="NCBI Taxonomy" id="370766"/>
    <lineage>
        <taxon>Bacteria</taxon>
        <taxon>Pseudomonadati</taxon>
        <taxon>Pseudomonadota</taxon>
        <taxon>Gammaproteobacteria</taxon>
        <taxon>Oceanospirillales</taxon>
        <taxon>Halomonadaceae</taxon>
        <taxon>Vreelandella</taxon>
    </lineage>
</organism>
<reference evidence="3 4" key="1">
    <citation type="submission" date="2023-04" db="EMBL/GenBank/DDBJ databases">
        <title>A long-awaited taxogenomic arrangement of the family Halomonadaceae.</title>
        <authorList>
            <person name="De La Haba R."/>
            <person name="Chuvochina M."/>
            <person name="Wittouck S."/>
            <person name="Arahal D.R."/>
            <person name="Sanchez-Porro C."/>
            <person name="Hugenholtz P."/>
            <person name="Ventosa A."/>
        </authorList>
    </citation>
    <scope>NUCLEOTIDE SEQUENCE [LARGE SCALE GENOMIC DNA]</scope>
    <source>
        <strain evidence="3 4">DSM 18042</strain>
    </source>
</reference>
<dbReference type="Gene3D" id="3.30.450.20">
    <property type="entry name" value="PAS domain"/>
    <property type="match status" value="1"/>
</dbReference>
<dbReference type="InterPro" id="IPR035965">
    <property type="entry name" value="PAS-like_dom_sf"/>
</dbReference>
<evidence type="ECO:0000259" key="2">
    <source>
        <dbReference type="SMART" id="SM00091"/>
    </source>
</evidence>
<dbReference type="EMBL" id="JARWAI010000006">
    <property type="protein sequence ID" value="MDR5875143.1"/>
    <property type="molecule type" value="Genomic_DNA"/>
</dbReference>
<keyword evidence="1" id="KW-0175">Coiled coil</keyword>
<name>A0ABU1GCC9_9GAMM</name>
<gene>
    <name evidence="3" type="ORF">QC815_09435</name>
</gene>
<feature type="coiled-coil region" evidence="1">
    <location>
        <begin position="123"/>
        <end position="161"/>
    </location>
</feature>